<gene>
    <name evidence="2" type="ORF">FHS31_001836</name>
</gene>
<feature type="signal peptide" evidence="1">
    <location>
        <begin position="1"/>
        <end position="23"/>
    </location>
</feature>
<sequence length="232" mass="24544">MNSISKFVTGMALVLAPAGAAEAVILYVVHSGTVASGVDVDGVFGMNGRDFSGLAYSITYSFDTEAPGAIEYSRAVADYYAYDQWNLTQSGASAVFTLDGIARSFSGSGYTDRETFNPDRYGVQALTQDEVAFEGGYIVSNVGSPDTIFYGTEDLTVPFALILDAAMLDGGNTNTNSDFRMGNTSLLLRETAMSADGGSAVPEPANWAMLIWGFGLVGAAMRHQRLVGVSIR</sequence>
<comment type="caution">
    <text evidence="2">The sequence shown here is derived from an EMBL/GenBank/DDBJ whole genome shotgun (WGS) entry which is preliminary data.</text>
</comment>
<keyword evidence="3" id="KW-1185">Reference proteome</keyword>
<dbReference type="NCBIfam" id="NF035944">
    <property type="entry name" value="PEPxxWA-CTERM"/>
    <property type="match status" value="1"/>
</dbReference>
<accession>A0ABX0TU17</accession>
<name>A0ABX0TU17_9SPHN</name>
<dbReference type="Proteomes" id="UP000727456">
    <property type="component" value="Unassembled WGS sequence"/>
</dbReference>
<evidence type="ECO:0008006" key="4">
    <source>
        <dbReference type="Google" id="ProtNLM"/>
    </source>
</evidence>
<protein>
    <recommendedName>
        <fullName evidence="4">PEP-CTERM sorting domain-containing protein</fullName>
    </recommendedName>
</protein>
<evidence type="ECO:0000313" key="3">
    <source>
        <dbReference type="Proteomes" id="UP000727456"/>
    </source>
</evidence>
<reference evidence="2 3" key="1">
    <citation type="submission" date="2020-03" db="EMBL/GenBank/DDBJ databases">
        <title>Genomic Encyclopedia of Type Strains, Phase III (KMG-III): the genomes of soil and plant-associated and newly described type strains.</title>
        <authorList>
            <person name="Whitman W."/>
        </authorList>
    </citation>
    <scope>NUCLEOTIDE SEQUENCE [LARGE SCALE GENOMIC DNA]</scope>
    <source>
        <strain evidence="2 3">CECT 8804</strain>
    </source>
</reference>
<dbReference type="RefSeq" id="WP_243843378.1">
    <property type="nucleotide sequence ID" value="NZ_JAAOZC010000004.1"/>
</dbReference>
<proteinExistence type="predicted"/>
<keyword evidence="1" id="KW-0732">Signal</keyword>
<dbReference type="EMBL" id="JAAOZC010000004">
    <property type="protein sequence ID" value="NIJ08219.1"/>
    <property type="molecule type" value="Genomic_DNA"/>
</dbReference>
<evidence type="ECO:0000256" key="1">
    <source>
        <dbReference type="SAM" id="SignalP"/>
    </source>
</evidence>
<feature type="chain" id="PRO_5047072020" description="PEP-CTERM sorting domain-containing protein" evidence="1">
    <location>
        <begin position="24"/>
        <end position="232"/>
    </location>
</feature>
<organism evidence="2 3">
    <name type="scientific">Sphingomonas vulcanisoli</name>
    <dbReference type="NCBI Taxonomy" id="1658060"/>
    <lineage>
        <taxon>Bacteria</taxon>
        <taxon>Pseudomonadati</taxon>
        <taxon>Pseudomonadota</taxon>
        <taxon>Alphaproteobacteria</taxon>
        <taxon>Sphingomonadales</taxon>
        <taxon>Sphingomonadaceae</taxon>
        <taxon>Sphingomonas</taxon>
    </lineage>
</organism>
<evidence type="ECO:0000313" key="2">
    <source>
        <dbReference type="EMBL" id="NIJ08219.1"/>
    </source>
</evidence>